<feature type="compositionally biased region" description="Basic and acidic residues" evidence="1">
    <location>
        <begin position="1"/>
        <end position="10"/>
    </location>
</feature>
<evidence type="ECO:0000313" key="3">
    <source>
        <dbReference type="Proteomes" id="UP000001582"/>
    </source>
</evidence>
<dbReference type="KEGG" id="pap:PSPA7_6449"/>
<reference evidence="2 3" key="1">
    <citation type="submission" date="2007-06" db="EMBL/GenBank/DDBJ databases">
        <authorList>
            <person name="Dodson R.J."/>
            <person name="Harkins D."/>
            <person name="Paulsen I.T."/>
        </authorList>
    </citation>
    <scope>NUCLEOTIDE SEQUENCE [LARGE SCALE GENOMIC DNA]</scope>
    <source>
        <strain evidence="2 3">PA7</strain>
    </source>
</reference>
<dbReference type="EMBL" id="CP000744">
    <property type="protein sequence ID" value="QCB64621.1"/>
    <property type="molecule type" value="Genomic_DNA"/>
</dbReference>
<protein>
    <submittedName>
        <fullName evidence="2">Uncharacterized protein</fullName>
    </submittedName>
</protein>
<evidence type="ECO:0000256" key="1">
    <source>
        <dbReference type="SAM" id="MobiDB-lite"/>
    </source>
</evidence>
<accession>A0A4D6FV72</accession>
<sequence>MDERLHRAVDDEVLQPPQATRNSGARAFHGLVGESVGEPGDWVLRRYEVLRVHLSVAVTRSFQVLDLLLSRHFEQGGSLSHSRFITSSNPQVSHL</sequence>
<dbReference type="Proteomes" id="UP000001582">
    <property type="component" value="Chromosome"/>
</dbReference>
<name>A0A4D6FV72_PSEP7</name>
<evidence type="ECO:0000313" key="2">
    <source>
        <dbReference type="EMBL" id="QCB64621.1"/>
    </source>
</evidence>
<feature type="compositionally biased region" description="Polar residues" evidence="1">
    <location>
        <begin position="77"/>
        <end position="95"/>
    </location>
</feature>
<proteinExistence type="predicted"/>
<dbReference type="AlphaFoldDB" id="A0A4D6FV72"/>
<gene>
    <name evidence="2" type="ordered locus">PSPA7_6449</name>
</gene>
<feature type="region of interest" description="Disordered" evidence="1">
    <location>
        <begin position="1"/>
        <end position="26"/>
    </location>
</feature>
<feature type="region of interest" description="Disordered" evidence="1">
    <location>
        <begin position="76"/>
        <end position="95"/>
    </location>
</feature>
<reference evidence="2 3" key="2">
    <citation type="journal article" date="2010" name="PLoS ONE">
        <title>Complete genome sequence of the multiresistant taxonomic outlier Pseudomonas aeruginosa PA7.</title>
        <authorList>
            <person name="Roy P.H."/>
            <person name="Tetu S.G."/>
            <person name="Larouche A."/>
            <person name="Elbourne L."/>
            <person name="Tremblay S."/>
            <person name="Ren Q."/>
            <person name="Dodson R."/>
            <person name="Harkins D."/>
            <person name="Shay R."/>
            <person name="Watkins K."/>
            <person name="Mahamoud Y."/>
            <person name="Paulsen I.T."/>
        </authorList>
    </citation>
    <scope>NUCLEOTIDE SEQUENCE [LARGE SCALE GENOMIC DNA]</scope>
    <source>
        <strain evidence="2 3">PA7</strain>
    </source>
</reference>
<organism evidence="2 3">
    <name type="scientific">Pseudomonas paraeruginosa (strain DSM 24068 / PA7)</name>
    <name type="common">Pseudomonas aeruginosa (strain PA7)</name>
    <dbReference type="NCBI Taxonomy" id="381754"/>
    <lineage>
        <taxon>Bacteria</taxon>
        <taxon>Pseudomonadati</taxon>
        <taxon>Pseudomonadota</taxon>
        <taxon>Gammaproteobacteria</taxon>
        <taxon>Pseudomonadales</taxon>
        <taxon>Pseudomonadaceae</taxon>
        <taxon>Pseudomonas</taxon>
        <taxon>Pseudomonas paraeruginosa</taxon>
    </lineage>
</organism>